<evidence type="ECO:0000313" key="4">
    <source>
        <dbReference type="Proteomes" id="UP001183226"/>
    </source>
</evidence>
<evidence type="ECO:0000313" key="3">
    <source>
        <dbReference type="EMBL" id="MDT0301956.1"/>
    </source>
</evidence>
<keyword evidence="2" id="KW-0472">Membrane</keyword>
<keyword evidence="4" id="KW-1185">Reference proteome</keyword>
<keyword evidence="2" id="KW-0812">Transmembrane</keyword>
<keyword evidence="2" id="KW-1133">Transmembrane helix</keyword>
<evidence type="ECO:0000256" key="2">
    <source>
        <dbReference type="SAM" id="Phobius"/>
    </source>
</evidence>
<accession>A0ABU2KRP4</accession>
<comment type="caution">
    <text evidence="3">The sequence shown here is derived from an EMBL/GenBank/DDBJ whole genome shotgun (WGS) entry which is preliminary data.</text>
</comment>
<dbReference type="EMBL" id="JAVREK010000005">
    <property type="protein sequence ID" value="MDT0301956.1"/>
    <property type="molecule type" value="Genomic_DNA"/>
</dbReference>
<feature type="transmembrane region" description="Helical" evidence="2">
    <location>
        <begin position="63"/>
        <end position="89"/>
    </location>
</feature>
<feature type="region of interest" description="Disordered" evidence="1">
    <location>
        <begin position="202"/>
        <end position="232"/>
    </location>
</feature>
<protein>
    <submittedName>
        <fullName evidence="3">Uncharacterized protein</fullName>
    </submittedName>
</protein>
<dbReference type="RefSeq" id="WP_311544427.1">
    <property type="nucleotide sequence ID" value="NZ_JAVREK010000005.1"/>
</dbReference>
<gene>
    <name evidence="3" type="ORF">RM446_07500</name>
</gene>
<feature type="compositionally biased region" description="Basic and acidic residues" evidence="1">
    <location>
        <begin position="221"/>
        <end position="232"/>
    </location>
</feature>
<name>A0ABU2KRP4_9ACTN</name>
<evidence type="ECO:0000256" key="1">
    <source>
        <dbReference type="SAM" id="MobiDB-lite"/>
    </source>
</evidence>
<proteinExistence type="predicted"/>
<sequence>MTADTADPAGPRISVRDRVAVAMWRRPRTRGGAGGLVLGLALGALLPLTVYDPGARLYMPVHVPWLGTCVSAVTSAMGGAAGTVGGFGVGGRALATEKSGVLGSRLDPRMMGAARTALRKGVLPRDAEAARIAAAIARLRQRRPVHPGAESLLFGTQAVLQAVLLIQAAGSSPARAILCGAGATAFAVLAADAPRRSRARARRERVLFLSGGDDAPPGKDGSGRESVPRSGR</sequence>
<dbReference type="Proteomes" id="UP001183226">
    <property type="component" value="Unassembled WGS sequence"/>
</dbReference>
<reference evidence="4" key="1">
    <citation type="submission" date="2023-07" db="EMBL/GenBank/DDBJ databases">
        <title>30 novel species of actinomycetes from the DSMZ collection.</title>
        <authorList>
            <person name="Nouioui I."/>
        </authorList>
    </citation>
    <scope>NUCLEOTIDE SEQUENCE [LARGE SCALE GENOMIC DNA]</scope>
    <source>
        <strain evidence="4">DSM 45055</strain>
    </source>
</reference>
<organism evidence="3 4">
    <name type="scientific">Streptomonospora wellingtoniae</name>
    <dbReference type="NCBI Taxonomy" id="3075544"/>
    <lineage>
        <taxon>Bacteria</taxon>
        <taxon>Bacillati</taxon>
        <taxon>Actinomycetota</taxon>
        <taxon>Actinomycetes</taxon>
        <taxon>Streptosporangiales</taxon>
        <taxon>Nocardiopsidaceae</taxon>
        <taxon>Streptomonospora</taxon>
    </lineage>
</organism>
<feature type="transmembrane region" description="Helical" evidence="2">
    <location>
        <begin position="33"/>
        <end position="51"/>
    </location>
</feature>